<keyword evidence="5" id="KW-1185">Reference proteome</keyword>
<evidence type="ECO:0000313" key="4">
    <source>
        <dbReference type="EMBL" id="CAJ1398617.1"/>
    </source>
</evidence>
<evidence type="ECO:0000256" key="2">
    <source>
        <dbReference type="SAM" id="MobiDB-lite"/>
    </source>
</evidence>
<accession>A0AA36N914</accession>
<feature type="chain" id="PRO_5041413818" evidence="3">
    <location>
        <begin position="26"/>
        <end position="660"/>
    </location>
</feature>
<feature type="coiled-coil region" evidence="1">
    <location>
        <begin position="463"/>
        <end position="497"/>
    </location>
</feature>
<organism evidence="4 5">
    <name type="scientific">Effrenium voratum</name>
    <dbReference type="NCBI Taxonomy" id="2562239"/>
    <lineage>
        <taxon>Eukaryota</taxon>
        <taxon>Sar</taxon>
        <taxon>Alveolata</taxon>
        <taxon>Dinophyceae</taxon>
        <taxon>Suessiales</taxon>
        <taxon>Symbiodiniaceae</taxon>
        <taxon>Effrenium</taxon>
    </lineage>
</organism>
<feature type="region of interest" description="Disordered" evidence="2">
    <location>
        <begin position="191"/>
        <end position="221"/>
    </location>
</feature>
<dbReference type="EMBL" id="CAUJNA010003305">
    <property type="protein sequence ID" value="CAJ1398617.1"/>
    <property type="molecule type" value="Genomic_DNA"/>
</dbReference>
<dbReference type="AlphaFoldDB" id="A0AA36N914"/>
<name>A0AA36N914_9DINO</name>
<feature type="signal peptide" evidence="3">
    <location>
        <begin position="1"/>
        <end position="25"/>
    </location>
</feature>
<proteinExistence type="predicted"/>
<keyword evidence="3" id="KW-0732">Signal</keyword>
<keyword evidence="1" id="KW-0175">Coiled coil</keyword>
<evidence type="ECO:0000256" key="1">
    <source>
        <dbReference type="SAM" id="Coils"/>
    </source>
</evidence>
<protein>
    <submittedName>
        <fullName evidence="4">Uncharacterized protein</fullName>
    </submittedName>
</protein>
<sequence length="660" mass="73426">MRGTRRWRAPRALSLLWLVLLTAEATSLKSASKSVSSVVQLLKAMEKTMVQETEEDAKSQKKLLCRCETEKKEKGETIERSTAHMAELASSIDSWTATKTRLAISLQELEKQVGDGEAALAQAAAVRAEQQKKFASYASDTGNYLESLKAALRVLSKAKALPQLTRSPAMLLQTGEESDLERSLDDFLRQHFGQRRRERSDPNYWDPRPRERLRGPGAAASALSDSEQAVVETGLSAALAFMQSKGESEFYSPSNGELVGMLSQMMSSMKEDLATAQAAESAEARQFQALHAARLEETQEARSMRDIKNAEAAQAGEALVLAKAEKKQLIEVLRGSRQALASLEQTCAEGARNFEDRKSARWAEQEAVTDAIEVLENPEVSFLQLTSRSGHAEREAAPSAPAWAEVRWAVESMVSELQQQQRAERRKKDWCAQEFSENQRDTTQARDRRSFLKAKAAEMDTEMQSLAKDVAQSTQQVQRLERELQVAGLDRKEEQQAFRRTYWDQLMTIRALKQASAKLSEVYGEATGASESVQKSPMGSKVLGLLETLMEDSRSLLEKAAKSENDAEAGYGKFVKQSNDMLQTLHRDLILKSRAQGRAERLLAGNQGDLDAVLLDLKDLLEQQGNLQAQCDFLLKNFAASQSKRQEEIQALQESKAILS</sequence>
<comment type="caution">
    <text evidence="4">The sequence shown here is derived from an EMBL/GenBank/DDBJ whole genome shotgun (WGS) entry which is preliminary data.</text>
</comment>
<reference evidence="4" key="1">
    <citation type="submission" date="2023-08" db="EMBL/GenBank/DDBJ databases">
        <authorList>
            <person name="Chen Y."/>
            <person name="Shah S."/>
            <person name="Dougan E. K."/>
            <person name="Thang M."/>
            <person name="Chan C."/>
        </authorList>
    </citation>
    <scope>NUCLEOTIDE SEQUENCE</scope>
</reference>
<gene>
    <name evidence="4" type="ORF">EVOR1521_LOCUS22365</name>
</gene>
<evidence type="ECO:0000256" key="3">
    <source>
        <dbReference type="SAM" id="SignalP"/>
    </source>
</evidence>
<evidence type="ECO:0000313" key="5">
    <source>
        <dbReference type="Proteomes" id="UP001178507"/>
    </source>
</evidence>
<dbReference type="Proteomes" id="UP001178507">
    <property type="component" value="Unassembled WGS sequence"/>
</dbReference>